<comment type="catalytic activity">
    <reaction evidence="1">
        <text>Hydrolysis of (1-&gt;3)-beta-D-glucosidic linkages in (1-&gt;3)-beta-D-glucans.</text>
        <dbReference type="EC" id="3.2.1.39"/>
    </reaction>
</comment>
<evidence type="ECO:0000256" key="10">
    <source>
        <dbReference type="ARBA" id="ARBA00023157"/>
    </source>
</evidence>
<evidence type="ECO:0000256" key="12">
    <source>
        <dbReference type="ARBA" id="ARBA00023295"/>
    </source>
</evidence>
<keyword evidence="6" id="KW-0336">GPI-anchor</keyword>
<evidence type="ECO:0000256" key="9">
    <source>
        <dbReference type="ARBA" id="ARBA00023136"/>
    </source>
</evidence>
<keyword evidence="11" id="KW-0325">Glycoprotein</keyword>
<evidence type="ECO:0000256" key="8">
    <source>
        <dbReference type="ARBA" id="ARBA00022801"/>
    </source>
</evidence>
<dbReference type="FunFam" id="1.20.58.1040:FF:000001">
    <property type="entry name" value="Glucan endo-1,3-beta-glucosidase 4"/>
    <property type="match status" value="1"/>
</dbReference>
<evidence type="ECO:0000256" key="14">
    <source>
        <dbReference type="SAM" id="Phobius"/>
    </source>
</evidence>
<evidence type="ECO:0000256" key="6">
    <source>
        <dbReference type="ARBA" id="ARBA00022622"/>
    </source>
</evidence>
<dbReference type="PANTHER" id="PTHR32227">
    <property type="entry name" value="GLUCAN ENDO-1,3-BETA-GLUCOSIDASE BG1-RELATED-RELATED"/>
    <property type="match status" value="1"/>
</dbReference>
<reference evidence="17" key="1">
    <citation type="journal article" date="2013" name="Science">
        <title>The Amborella genome and the evolution of flowering plants.</title>
        <authorList>
            <consortium name="Amborella Genome Project"/>
        </authorList>
    </citation>
    <scope>NUCLEOTIDE SEQUENCE [LARGE SCALE GENOMIC DNA]</scope>
</reference>
<dbReference type="AlphaFoldDB" id="W1NP16"/>
<dbReference type="InterPro" id="IPR044965">
    <property type="entry name" value="Glyco_hydro_17_plant"/>
</dbReference>
<feature type="domain" description="X8" evidence="15">
    <location>
        <begin position="380"/>
        <end position="479"/>
    </location>
</feature>
<dbReference type="eggNOG" id="ENOG502QRGZ">
    <property type="taxonomic scope" value="Eukaryota"/>
</dbReference>
<dbReference type="InterPro" id="IPR012946">
    <property type="entry name" value="X8"/>
</dbReference>
<evidence type="ECO:0000256" key="11">
    <source>
        <dbReference type="ARBA" id="ARBA00023180"/>
    </source>
</evidence>
<feature type="transmembrane region" description="Helical" evidence="14">
    <location>
        <begin position="7"/>
        <end position="27"/>
    </location>
</feature>
<evidence type="ECO:0000259" key="15">
    <source>
        <dbReference type="SMART" id="SM00768"/>
    </source>
</evidence>
<keyword evidence="6" id="KW-0449">Lipoprotein</keyword>
<gene>
    <name evidence="16" type="ORF">AMTR_s00117p00104410</name>
</gene>
<dbReference type="InterPro" id="IPR017853">
    <property type="entry name" value="GH"/>
</dbReference>
<dbReference type="Pfam" id="PF07983">
    <property type="entry name" value="X8"/>
    <property type="match status" value="1"/>
</dbReference>
<accession>W1NP16</accession>
<dbReference type="GO" id="GO:0098552">
    <property type="term" value="C:side of membrane"/>
    <property type="evidence" value="ECO:0007669"/>
    <property type="project" value="UniProtKB-KW"/>
</dbReference>
<evidence type="ECO:0000256" key="7">
    <source>
        <dbReference type="ARBA" id="ARBA00022729"/>
    </source>
</evidence>
<sequence>MILSKAYFFGLQLLTFSLYFHFISLQISGGFPIGINYGQLGSNLSSPLQSINLIQTLIKVSRIKIYDTNPQILHALTNTKIQVSVMLPNQAIQNISATQEASDSWVKTNILPFYPLTRIRTILVGNEVLSDSSIEPTWTMLVPAMQNIKRSLRALGIHNIKVGTPLAMDVLKASFPPSSGAFRDDIAETVMRPLLQFLKKTKSFFFLDAYPYLTWADNLGSIDLNYTLFMNQTFTYKDPNSGLVYRNLLDQMVDAIVSAMAKLGYPRIRITIAETGWPNAGDVDQIGANIYNAAHYNRNLIRKLTSREGTPMRPNQTMFTYIFSLYNEDQKPGRGTERHWGLLYPNGSRVFEIDLNGRKLDSEYEPLPEPVNNEEFKGKIWCVVVHGANVSAVGPALDHACAQGNGTCDAIKSGRECYEPNTIVGHASYAFNAYWQRFRKSGGTCYFDGLAEQTAVDPSEFSNLYPTTISEAGHGSCNYPAA</sequence>
<dbReference type="Pfam" id="PF00332">
    <property type="entry name" value="Glyco_hydro_17"/>
    <property type="match status" value="1"/>
</dbReference>
<dbReference type="GO" id="GO:0005886">
    <property type="term" value="C:plasma membrane"/>
    <property type="evidence" value="ECO:0000318"/>
    <property type="project" value="GO_Central"/>
</dbReference>
<evidence type="ECO:0000256" key="4">
    <source>
        <dbReference type="ARBA" id="ARBA00012780"/>
    </source>
</evidence>
<evidence type="ECO:0000256" key="2">
    <source>
        <dbReference type="ARBA" id="ARBA00004609"/>
    </source>
</evidence>
<dbReference type="GO" id="GO:0009506">
    <property type="term" value="C:plasmodesma"/>
    <property type="evidence" value="ECO:0007669"/>
    <property type="project" value="UniProtKB-ARBA"/>
</dbReference>
<keyword evidence="9 14" id="KW-0472">Membrane</keyword>
<keyword evidence="5" id="KW-1003">Cell membrane</keyword>
<dbReference type="SUPFAM" id="SSF51445">
    <property type="entry name" value="(Trans)glycosidases"/>
    <property type="match status" value="1"/>
</dbReference>
<dbReference type="EMBL" id="KI395608">
    <property type="protein sequence ID" value="ERM97971.1"/>
    <property type="molecule type" value="Genomic_DNA"/>
</dbReference>
<name>W1NP16_AMBTC</name>
<keyword evidence="12" id="KW-0326">Glycosidase</keyword>
<evidence type="ECO:0000256" key="3">
    <source>
        <dbReference type="ARBA" id="ARBA00008773"/>
    </source>
</evidence>
<keyword evidence="7" id="KW-0732">Signal</keyword>
<proteinExistence type="inferred from homology"/>
<protein>
    <recommendedName>
        <fullName evidence="4">glucan endo-1,3-beta-D-glucosidase</fullName>
        <ecNumber evidence="4">3.2.1.39</ecNumber>
    </recommendedName>
</protein>
<evidence type="ECO:0000313" key="17">
    <source>
        <dbReference type="Proteomes" id="UP000017836"/>
    </source>
</evidence>
<organism evidence="16 17">
    <name type="scientific">Amborella trichopoda</name>
    <dbReference type="NCBI Taxonomy" id="13333"/>
    <lineage>
        <taxon>Eukaryota</taxon>
        <taxon>Viridiplantae</taxon>
        <taxon>Streptophyta</taxon>
        <taxon>Embryophyta</taxon>
        <taxon>Tracheophyta</taxon>
        <taxon>Spermatophyta</taxon>
        <taxon>Magnoliopsida</taxon>
        <taxon>Amborellales</taxon>
        <taxon>Amborellaceae</taxon>
        <taxon>Amborella</taxon>
    </lineage>
</organism>
<dbReference type="GO" id="GO:0042973">
    <property type="term" value="F:glucan endo-1,3-beta-D-glucosidase activity"/>
    <property type="evidence" value="ECO:0007669"/>
    <property type="project" value="UniProtKB-EC"/>
</dbReference>
<evidence type="ECO:0000256" key="5">
    <source>
        <dbReference type="ARBA" id="ARBA00022475"/>
    </source>
</evidence>
<dbReference type="GO" id="GO:0005975">
    <property type="term" value="P:carbohydrate metabolic process"/>
    <property type="evidence" value="ECO:0007669"/>
    <property type="project" value="InterPro"/>
</dbReference>
<dbReference type="FunFam" id="3.20.20.80:FF:000005">
    <property type="entry name" value="Glucan endo-1,3-beta-glucosidase 14"/>
    <property type="match status" value="1"/>
</dbReference>
<evidence type="ECO:0000256" key="1">
    <source>
        <dbReference type="ARBA" id="ARBA00000382"/>
    </source>
</evidence>
<keyword evidence="14" id="KW-1133">Transmembrane helix</keyword>
<keyword evidence="10" id="KW-1015">Disulfide bond</keyword>
<dbReference type="InterPro" id="IPR000490">
    <property type="entry name" value="Glyco_hydro_17"/>
</dbReference>
<keyword evidence="14" id="KW-0812">Transmembrane</keyword>
<keyword evidence="17" id="KW-1185">Reference proteome</keyword>
<dbReference type="SMART" id="SM00768">
    <property type="entry name" value="X8"/>
    <property type="match status" value="1"/>
</dbReference>
<dbReference type="OMA" id="TIKNPSH"/>
<dbReference type="Gene3D" id="3.20.20.80">
    <property type="entry name" value="Glycosidases"/>
    <property type="match status" value="1"/>
</dbReference>
<dbReference type="Gramene" id="ERM97971">
    <property type="protein sequence ID" value="ERM97971"/>
    <property type="gene ID" value="AMTR_s00117p00104410"/>
</dbReference>
<dbReference type="HOGENOM" id="CLU_024953_3_4_1"/>
<evidence type="ECO:0000256" key="13">
    <source>
        <dbReference type="RuleBase" id="RU004335"/>
    </source>
</evidence>
<comment type="subcellular location">
    <subcellularLocation>
        <location evidence="2">Cell membrane</location>
        <topology evidence="2">Lipid-anchor</topology>
        <topology evidence="2">GPI-anchor</topology>
    </subcellularLocation>
</comment>
<dbReference type="EC" id="3.2.1.39" evidence="4"/>
<comment type="similarity">
    <text evidence="3 13">Belongs to the glycosyl hydrolase 17 family.</text>
</comment>
<evidence type="ECO:0000313" key="16">
    <source>
        <dbReference type="EMBL" id="ERM97971.1"/>
    </source>
</evidence>
<keyword evidence="8" id="KW-0378">Hydrolase</keyword>
<dbReference type="Gene3D" id="1.20.58.1040">
    <property type="match status" value="1"/>
</dbReference>
<dbReference type="Proteomes" id="UP000017836">
    <property type="component" value="Unassembled WGS sequence"/>
</dbReference>